<organism evidence="3 4">
    <name type="scientific">Actinacidiphila guanduensis</name>
    <dbReference type="NCBI Taxonomy" id="310781"/>
    <lineage>
        <taxon>Bacteria</taxon>
        <taxon>Bacillati</taxon>
        <taxon>Actinomycetota</taxon>
        <taxon>Actinomycetes</taxon>
        <taxon>Kitasatosporales</taxon>
        <taxon>Streptomycetaceae</taxon>
        <taxon>Actinacidiphila</taxon>
    </lineage>
</organism>
<keyword evidence="4" id="KW-1185">Reference proteome</keyword>
<dbReference type="PANTHER" id="PTHR14218:SF15">
    <property type="entry name" value="TRIPEPTIDYL-PEPTIDASE 1"/>
    <property type="match status" value="1"/>
</dbReference>
<keyword evidence="1" id="KW-0732">Signal</keyword>
<dbReference type="CDD" id="cd04056">
    <property type="entry name" value="Peptidases_S53"/>
    <property type="match status" value="1"/>
</dbReference>
<reference evidence="3 4" key="1">
    <citation type="submission" date="2016-10" db="EMBL/GenBank/DDBJ databases">
        <authorList>
            <person name="de Groot N.N."/>
        </authorList>
    </citation>
    <scope>NUCLEOTIDE SEQUENCE [LARGE SCALE GENOMIC DNA]</scope>
    <source>
        <strain evidence="3 4">CGMCC 4.2022</strain>
    </source>
</reference>
<dbReference type="SUPFAM" id="SSF52743">
    <property type="entry name" value="Subtilisin-like"/>
    <property type="match status" value="1"/>
</dbReference>
<dbReference type="STRING" id="310781.SAMN05216259_10356"/>
<evidence type="ECO:0000313" key="4">
    <source>
        <dbReference type="Proteomes" id="UP000199341"/>
    </source>
</evidence>
<dbReference type="PANTHER" id="PTHR14218">
    <property type="entry name" value="PROTEASE S8 TRIPEPTIDYL PEPTIDASE I CLN2"/>
    <property type="match status" value="1"/>
</dbReference>
<dbReference type="Proteomes" id="UP000199341">
    <property type="component" value="Unassembled WGS sequence"/>
</dbReference>
<dbReference type="Gene3D" id="3.40.50.200">
    <property type="entry name" value="Peptidase S8/S53 domain"/>
    <property type="match status" value="1"/>
</dbReference>
<evidence type="ECO:0000256" key="1">
    <source>
        <dbReference type="SAM" id="SignalP"/>
    </source>
</evidence>
<accession>A0A1G9Z911</accession>
<dbReference type="InterPro" id="IPR036852">
    <property type="entry name" value="Peptidase_S8/S53_dom_sf"/>
</dbReference>
<dbReference type="InterPro" id="IPR030400">
    <property type="entry name" value="Sedolisin_dom"/>
</dbReference>
<dbReference type="PROSITE" id="PS51695">
    <property type="entry name" value="SEDOLISIN"/>
    <property type="match status" value="1"/>
</dbReference>
<sequence length="401" mass="39875">MHLRARLSALGIAALAAIPLTVLGPAAASHAAASPAKAVRSCTTAKAGYASCQALVRTDVTGTVAPAGAKPDAATPSGFGPADLQSAYNLPSATAGSGRTVAIVDAYDDPTAEADLGVYRSQFGLPACTTANGCFKKVDQNGGTSYPRKDGGWAQEISLDLDMVSAICPNCHILLVEASSSSFANLGAAVNRAAATPGVVAISNSYGGSDASDATYGSYYNHPGIAVTASSGDNGYGASYPASSHYVTAVGGTSLSKASTSRGWSETAWSGAGSGCSAYNTALSGQASFGTGCAKRAEADVSAVANPSTGVAVYDSTAYQGYVGWMVFGGTSVSSPVIASVYALAGNTGSIDNNYPYTHSSSLNDVTSGSNGSCTTSQWCTARTGWDGPTGLGTPNGVGAF</sequence>
<dbReference type="GO" id="GO:0008240">
    <property type="term" value="F:tripeptidyl-peptidase activity"/>
    <property type="evidence" value="ECO:0007669"/>
    <property type="project" value="TreeGrafter"/>
</dbReference>
<dbReference type="EMBL" id="FNIE01000003">
    <property type="protein sequence ID" value="SDN17625.1"/>
    <property type="molecule type" value="Genomic_DNA"/>
</dbReference>
<name>A0A1G9Z911_9ACTN</name>
<gene>
    <name evidence="3" type="ORF">SAMN05216259_10356</name>
</gene>
<feature type="chain" id="PRO_5039692923" description="Peptidase S53 domain-containing protein" evidence="1">
    <location>
        <begin position="32"/>
        <end position="401"/>
    </location>
</feature>
<evidence type="ECO:0000259" key="2">
    <source>
        <dbReference type="PROSITE" id="PS51695"/>
    </source>
</evidence>
<dbReference type="GO" id="GO:0004252">
    <property type="term" value="F:serine-type endopeptidase activity"/>
    <property type="evidence" value="ECO:0007669"/>
    <property type="project" value="InterPro"/>
</dbReference>
<dbReference type="AlphaFoldDB" id="A0A1G9Z911"/>
<evidence type="ECO:0000313" key="3">
    <source>
        <dbReference type="EMBL" id="SDN17625.1"/>
    </source>
</evidence>
<protein>
    <recommendedName>
        <fullName evidence="2">Peptidase S53 domain-containing protein</fullName>
    </recommendedName>
</protein>
<dbReference type="InterPro" id="IPR050819">
    <property type="entry name" value="Tripeptidyl-peptidase_I"/>
</dbReference>
<dbReference type="RefSeq" id="WP_093783346.1">
    <property type="nucleotide sequence ID" value="NZ_FNIE01000003.1"/>
</dbReference>
<feature type="domain" description="Peptidase S53" evidence="2">
    <location>
        <begin position="78"/>
        <end position="401"/>
    </location>
</feature>
<feature type="signal peptide" evidence="1">
    <location>
        <begin position="1"/>
        <end position="31"/>
    </location>
</feature>
<proteinExistence type="predicted"/>
<dbReference type="GO" id="GO:0006508">
    <property type="term" value="P:proteolysis"/>
    <property type="evidence" value="ECO:0007669"/>
    <property type="project" value="InterPro"/>
</dbReference>